<evidence type="ECO:0000256" key="3">
    <source>
        <dbReference type="RuleBase" id="RU000363"/>
    </source>
</evidence>
<dbReference type="SUPFAM" id="SSF51735">
    <property type="entry name" value="NAD(P)-binding Rossmann-fold domains"/>
    <property type="match status" value="1"/>
</dbReference>
<evidence type="ECO:0000313" key="5">
    <source>
        <dbReference type="Proteomes" id="UP000572680"/>
    </source>
</evidence>
<dbReference type="RefSeq" id="WP_182843756.1">
    <property type="nucleotide sequence ID" value="NZ_BAAALP010000004.1"/>
</dbReference>
<dbReference type="Gene3D" id="3.40.50.720">
    <property type="entry name" value="NAD(P)-binding Rossmann-like Domain"/>
    <property type="match status" value="1"/>
</dbReference>
<keyword evidence="5" id="KW-1185">Reference proteome</keyword>
<accession>A0A7W3QLX6</accession>
<dbReference type="Pfam" id="PF00106">
    <property type="entry name" value="adh_short"/>
    <property type="match status" value="1"/>
</dbReference>
<name>A0A7W3QLX6_ACTNM</name>
<comment type="caution">
    <text evidence="4">The sequence shown here is derived from an EMBL/GenBank/DDBJ whole genome shotgun (WGS) entry which is preliminary data.</text>
</comment>
<gene>
    <name evidence="4" type="ORF">HNR61_003064</name>
</gene>
<organism evidence="4 5">
    <name type="scientific">Actinomadura namibiensis</name>
    <dbReference type="NCBI Taxonomy" id="182080"/>
    <lineage>
        <taxon>Bacteria</taxon>
        <taxon>Bacillati</taxon>
        <taxon>Actinomycetota</taxon>
        <taxon>Actinomycetes</taxon>
        <taxon>Streptosporangiales</taxon>
        <taxon>Thermomonosporaceae</taxon>
        <taxon>Actinomadura</taxon>
    </lineage>
</organism>
<sequence>MRDFAGRVAVVTGAGSGIGRALAFRFAAEGMKVALTDIEDKALEETRSTLAESGTEVTARPVDVGDGAAVRAFADHVYETFGAVHVLCNNAGVFTGGQMWTRPFADFEWMFRVNTFGVLHGVHAFVPRMIEQDTEGHVVNTASVAGLFAAPFTGGYTMTKFATYAATEALAHEFAVTGSKLRASVLCPGGVHTRIHEAGRNRPTDLPAEHTADQELIDEVISNVTTRGIPPEDVADAVVAAIRDETFLILTHESYRPGLVRRARSLTEGRLPDLPDFESRG</sequence>
<evidence type="ECO:0000256" key="2">
    <source>
        <dbReference type="ARBA" id="ARBA00023002"/>
    </source>
</evidence>
<evidence type="ECO:0000256" key="1">
    <source>
        <dbReference type="ARBA" id="ARBA00006484"/>
    </source>
</evidence>
<keyword evidence="2" id="KW-0560">Oxidoreductase</keyword>
<dbReference type="PANTHER" id="PTHR24322:SF736">
    <property type="entry name" value="RETINOL DEHYDROGENASE 10"/>
    <property type="match status" value="1"/>
</dbReference>
<dbReference type="FunFam" id="3.40.50.720:FF:000084">
    <property type="entry name" value="Short-chain dehydrogenase reductase"/>
    <property type="match status" value="1"/>
</dbReference>
<dbReference type="CDD" id="cd05233">
    <property type="entry name" value="SDR_c"/>
    <property type="match status" value="1"/>
</dbReference>
<dbReference type="Proteomes" id="UP000572680">
    <property type="component" value="Unassembled WGS sequence"/>
</dbReference>
<dbReference type="PRINTS" id="PR00081">
    <property type="entry name" value="GDHRDH"/>
</dbReference>
<dbReference type="PRINTS" id="PR00080">
    <property type="entry name" value="SDRFAMILY"/>
</dbReference>
<dbReference type="InterPro" id="IPR002347">
    <property type="entry name" value="SDR_fam"/>
</dbReference>
<evidence type="ECO:0000313" key="4">
    <source>
        <dbReference type="EMBL" id="MBA8951433.1"/>
    </source>
</evidence>
<dbReference type="AlphaFoldDB" id="A0A7W3QLX6"/>
<protein>
    <submittedName>
        <fullName evidence="4">NAD(P)-dependent dehydrogenase (Short-subunit alcohol dehydrogenase family)</fullName>
    </submittedName>
</protein>
<dbReference type="EMBL" id="JACJIA010000003">
    <property type="protein sequence ID" value="MBA8951433.1"/>
    <property type="molecule type" value="Genomic_DNA"/>
</dbReference>
<dbReference type="GO" id="GO:0016616">
    <property type="term" value="F:oxidoreductase activity, acting on the CH-OH group of donors, NAD or NADP as acceptor"/>
    <property type="evidence" value="ECO:0007669"/>
    <property type="project" value="TreeGrafter"/>
</dbReference>
<reference evidence="4 5" key="1">
    <citation type="submission" date="2020-08" db="EMBL/GenBank/DDBJ databases">
        <title>Genomic Encyclopedia of Type Strains, Phase IV (KMG-IV): sequencing the most valuable type-strain genomes for metagenomic binning, comparative biology and taxonomic classification.</title>
        <authorList>
            <person name="Goeker M."/>
        </authorList>
    </citation>
    <scope>NUCLEOTIDE SEQUENCE [LARGE SCALE GENOMIC DNA]</scope>
    <source>
        <strain evidence="4 5">DSM 44197</strain>
    </source>
</reference>
<dbReference type="PANTHER" id="PTHR24322">
    <property type="entry name" value="PKSB"/>
    <property type="match status" value="1"/>
</dbReference>
<proteinExistence type="inferred from homology"/>
<comment type="similarity">
    <text evidence="1 3">Belongs to the short-chain dehydrogenases/reductases (SDR) family.</text>
</comment>
<dbReference type="InterPro" id="IPR036291">
    <property type="entry name" value="NAD(P)-bd_dom_sf"/>
</dbReference>